<gene>
    <name evidence="2" type="ORF">E6O75_ATG01687</name>
</gene>
<sequence>MTSSKNTRSRSCKIFAIIASLLIILAIAIPVIVHFAEYNAHTHKKAHASPAKCKVQRLDDHNKTVVFDRCYGGFTSLSGARVDPPKGLFDDVHLIDEWKL</sequence>
<proteinExistence type="predicted"/>
<dbReference type="Proteomes" id="UP000298493">
    <property type="component" value="Unassembled WGS sequence"/>
</dbReference>
<evidence type="ECO:0000313" key="2">
    <source>
        <dbReference type="EMBL" id="TID13709.1"/>
    </source>
</evidence>
<keyword evidence="3" id="KW-1185">Reference proteome</keyword>
<evidence type="ECO:0000256" key="1">
    <source>
        <dbReference type="SAM" id="Phobius"/>
    </source>
</evidence>
<evidence type="ECO:0000313" key="3">
    <source>
        <dbReference type="Proteomes" id="UP000298493"/>
    </source>
</evidence>
<name>A0A4Z1NGP6_9PEZI</name>
<feature type="transmembrane region" description="Helical" evidence="1">
    <location>
        <begin position="12"/>
        <end position="36"/>
    </location>
</feature>
<keyword evidence="1" id="KW-0472">Membrane</keyword>
<reference evidence="2 3" key="1">
    <citation type="submission" date="2019-04" db="EMBL/GenBank/DDBJ databases">
        <title>High contiguity whole genome sequence and gene annotation resource for two Venturia nashicola isolates.</title>
        <authorList>
            <person name="Prokchorchik M."/>
            <person name="Won K."/>
            <person name="Lee Y."/>
            <person name="Choi E.D."/>
            <person name="Segonzac C."/>
            <person name="Sohn K.H."/>
        </authorList>
    </citation>
    <scope>NUCLEOTIDE SEQUENCE [LARGE SCALE GENOMIC DNA]</scope>
    <source>
        <strain evidence="2 3">PRI2</strain>
    </source>
</reference>
<comment type="caution">
    <text evidence="2">The sequence shown here is derived from an EMBL/GenBank/DDBJ whole genome shotgun (WGS) entry which is preliminary data.</text>
</comment>
<dbReference type="AlphaFoldDB" id="A0A4Z1NGP6"/>
<organism evidence="2 3">
    <name type="scientific">Venturia nashicola</name>
    <dbReference type="NCBI Taxonomy" id="86259"/>
    <lineage>
        <taxon>Eukaryota</taxon>
        <taxon>Fungi</taxon>
        <taxon>Dikarya</taxon>
        <taxon>Ascomycota</taxon>
        <taxon>Pezizomycotina</taxon>
        <taxon>Dothideomycetes</taxon>
        <taxon>Pleosporomycetidae</taxon>
        <taxon>Venturiales</taxon>
        <taxon>Venturiaceae</taxon>
        <taxon>Venturia</taxon>
    </lineage>
</organism>
<accession>A0A4Z1NGP6</accession>
<protein>
    <submittedName>
        <fullName evidence="2">Uncharacterized protein</fullName>
    </submittedName>
</protein>
<dbReference type="EMBL" id="SNSC02000025">
    <property type="protein sequence ID" value="TID13709.1"/>
    <property type="molecule type" value="Genomic_DNA"/>
</dbReference>
<keyword evidence="1" id="KW-1133">Transmembrane helix</keyword>
<keyword evidence="1" id="KW-0812">Transmembrane</keyword>